<organism evidence="1 2">
    <name type="scientific">Kitasatospora xanthocidica</name>
    <dbReference type="NCBI Taxonomy" id="83382"/>
    <lineage>
        <taxon>Bacteria</taxon>
        <taxon>Bacillati</taxon>
        <taxon>Actinomycetota</taxon>
        <taxon>Actinomycetes</taxon>
        <taxon>Kitasatosporales</taxon>
        <taxon>Streptomycetaceae</taxon>
        <taxon>Kitasatospora</taxon>
    </lineage>
</organism>
<dbReference type="RefSeq" id="WP_117493152.1">
    <property type="nucleotide sequence ID" value="NZ_QVIG01000004.1"/>
</dbReference>
<reference evidence="1 2" key="1">
    <citation type="submission" date="2018-08" db="EMBL/GenBank/DDBJ databases">
        <title>Diversity &amp; Physiological Properties of Lignin-Decomposing Actinobacteria from Soil.</title>
        <authorList>
            <person name="Roh S.G."/>
            <person name="Kim S.B."/>
        </authorList>
    </citation>
    <scope>NUCLEOTIDE SEQUENCE [LARGE SCALE GENOMIC DNA]</scope>
    <source>
        <strain evidence="1 2">MMS17-GH009</strain>
    </source>
</reference>
<dbReference type="Proteomes" id="UP000263377">
    <property type="component" value="Unassembled WGS sequence"/>
</dbReference>
<evidence type="ECO:0000313" key="1">
    <source>
        <dbReference type="EMBL" id="RGD55411.1"/>
    </source>
</evidence>
<keyword evidence="2" id="KW-1185">Reference proteome</keyword>
<name>A0A372ZI35_9ACTN</name>
<sequence length="197" mass="22187">MTTREQQARTALEKLMRQAADFADSWSIDRQEAWVAAIADMVRHEEDRTHSFGSSTPVPAWARREFDGRMRTGECPILSLGTVTDHVEWPRIVREHQVQLVNGYYETPPHGPAILAAYEHLTGLGYQPWMETEIHLTGVADDGTLQFQLEAGALYVEGPLPDRTVHRVSAELGELAVLNPTIGDAYGRSNVTEWAWY</sequence>
<accession>A0A372ZI35</accession>
<proteinExistence type="predicted"/>
<gene>
    <name evidence="1" type="ORF">DR950_41855</name>
</gene>
<dbReference type="EMBL" id="QVIG01000004">
    <property type="protein sequence ID" value="RGD55411.1"/>
    <property type="molecule type" value="Genomic_DNA"/>
</dbReference>
<evidence type="ECO:0000313" key="2">
    <source>
        <dbReference type="Proteomes" id="UP000263377"/>
    </source>
</evidence>
<dbReference type="AlphaFoldDB" id="A0A372ZI35"/>
<protein>
    <submittedName>
        <fullName evidence="1">Uncharacterized protein</fullName>
    </submittedName>
</protein>
<comment type="caution">
    <text evidence="1">The sequence shown here is derived from an EMBL/GenBank/DDBJ whole genome shotgun (WGS) entry which is preliminary data.</text>
</comment>